<protein>
    <submittedName>
        <fullName evidence="1">2-dehydro-3-deoxygalactonokinase</fullName>
    </submittedName>
</protein>
<reference evidence="2" key="2">
    <citation type="submission" date="2020-02" db="EMBL/GenBank/DDBJ databases">
        <authorList>
            <person name="Littmann E."/>
            <person name="Sorbara M."/>
        </authorList>
    </citation>
    <scope>NUCLEOTIDE SEQUENCE</scope>
    <source>
        <strain evidence="2">MSK.1.17</strain>
    </source>
</reference>
<evidence type="ECO:0000313" key="1">
    <source>
        <dbReference type="EMBL" id="MCG4746190.1"/>
    </source>
</evidence>
<evidence type="ECO:0000313" key="2">
    <source>
        <dbReference type="EMBL" id="NSJ49313.1"/>
    </source>
</evidence>
<dbReference type="Gene3D" id="3.30.420.310">
    <property type="entry name" value="2-keto-3-deoxy-galactonokinase, C-terminal domain"/>
    <property type="match status" value="1"/>
</dbReference>
<dbReference type="GO" id="GO:0008671">
    <property type="term" value="F:2-dehydro-3-deoxygalactonokinase activity"/>
    <property type="evidence" value="ECO:0007669"/>
    <property type="project" value="InterPro"/>
</dbReference>
<dbReference type="CDD" id="cd24012">
    <property type="entry name" value="ASKHA_NBD_KDGal-kinase"/>
    <property type="match status" value="1"/>
</dbReference>
<reference evidence="2 3" key="1">
    <citation type="journal article" date="2020" name="Cell Host Microbe">
        <title>Functional and Genomic Variation between Human-Derived Isolates of Lachnospiraceae Reveals Inter- and Intra-Species Diversity.</title>
        <authorList>
            <person name="Sorbara M.T."/>
            <person name="Littmann E.R."/>
            <person name="Fontana E."/>
            <person name="Moody T.U."/>
            <person name="Kohout C.E."/>
            <person name="Gjonbalaj M."/>
            <person name="Eaton V."/>
            <person name="Seok R."/>
            <person name="Leiner I.M."/>
            <person name="Pamer E.G."/>
        </authorList>
    </citation>
    <scope>NUCLEOTIDE SEQUENCE [LARGE SCALE GENOMIC DNA]</scope>
    <source>
        <strain evidence="2 3">MSK.1.17</strain>
    </source>
</reference>
<dbReference type="InterPro" id="IPR042258">
    <property type="entry name" value="DGOK_N"/>
</dbReference>
<dbReference type="InterPro" id="IPR007729">
    <property type="entry name" value="DGOK"/>
</dbReference>
<dbReference type="Proteomes" id="UP000669239">
    <property type="component" value="Unassembled WGS sequence"/>
</dbReference>
<reference evidence="1" key="3">
    <citation type="submission" date="2022-01" db="EMBL/GenBank/DDBJ databases">
        <title>Collection of gut derived symbiotic bacterial strains cultured from healthy donors.</title>
        <authorList>
            <person name="Lin H."/>
            <person name="Kohout C."/>
            <person name="Waligurski E."/>
            <person name="Pamer E.G."/>
        </authorList>
    </citation>
    <scope>NUCLEOTIDE SEQUENCE</scope>
    <source>
        <strain evidence="1">DFI.6.55</strain>
    </source>
</reference>
<organism evidence="1 4">
    <name type="scientific">Enterocloster aldenensis</name>
    <dbReference type="NCBI Taxonomy" id="358742"/>
    <lineage>
        <taxon>Bacteria</taxon>
        <taxon>Bacillati</taxon>
        <taxon>Bacillota</taxon>
        <taxon>Clostridia</taxon>
        <taxon>Lachnospirales</taxon>
        <taxon>Lachnospiraceae</taxon>
        <taxon>Enterocloster</taxon>
    </lineage>
</organism>
<accession>A0AAW5C016</accession>
<dbReference type="Pfam" id="PF05035">
    <property type="entry name" value="DGOK"/>
    <property type="match status" value="1"/>
</dbReference>
<comment type="caution">
    <text evidence="1">The sequence shown here is derived from an EMBL/GenBank/DDBJ whole genome shotgun (WGS) entry which is preliminary data.</text>
</comment>
<proteinExistence type="predicted"/>
<dbReference type="InterPro" id="IPR042257">
    <property type="entry name" value="DGOK_C"/>
</dbReference>
<dbReference type="GO" id="GO:0034194">
    <property type="term" value="P:D-galactonate catabolic process"/>
    <property type="evidence" value="ECO:0007669"/>
    <property type="project" value="InterPro"/>
</dbReference>
<gene>
    <name evidence="2" type="ORF">G5B36_11430</name>
    <name evidence="1" type="ORF">L0N08_12255</name>
</gene>
<dbReference type="EMBL" id="JAKNGE010000013">
    <property type="protein sequence ID" value="MCG4746190.1"/>
    <property type="molecule type" value="Genomic_DNA"/>
</dbReference>
<dbReference type="EMBL" id="JAAITT010000014">
    <property type="protein sequence ID" value="NSJ49313.1"/>
    <property type="molecule type" value="Genomic_DNA"/>
</dbReference>
<dbReference type="AlphaFoldDB" id="A0AAW5C016"/>
<keyword evidence="3" id="KW-1185">Reference proteome</keyword>
<dbReference type="RefSeq" id="WP_165641111.1">
    <property type="nucleotide sequence ID" value="NZ_JAAITT010000014.1"/>
</dbReference>
<dbReference type="Proteomes" id="UP001299608">
    <property type="component" value="Unassembled WGS sequence"/>
</dbReference>
<evidence type="ECO:0000313" key="4">
    <source>
        <dbReference type="Proteomes" id="UP001299608"/>
    </source>
</evidence>
<evidence type="ECO:0000313" key="3">
    <source>
        <dbReference type="Proteomes" id="UP000669239"/>
    </source>
</evidence>
<dbReference type="Gene3D" id="3.30.420.300">
    <property type="entry name" value="2-keto-3-deoxy-galactonokinase, substrate binding domain"/>
    <property type="match status" value="1"/>
</dbReference>
<name>A0AAW5C016_9FIRM</name>
<sequence>MYIVYYDSGTTNTRAYLIKDGRIAGRLERQVGARNSALMQDNAVLVRELRDMFDALLEDAHIYNEEVAHIYLSGMISSPSGLVEVEHLPVPVDWKKLRNSIVCHEEERFFQRMLEIIPGIKTVPYDAQVVPETADRVNMMRGEEIEVFGVLRGNPVLEQGRGVLILPGSHTQAVLLEDGCIKDISSNITGELFKAVVSETILGASVAGEEEWEIDEEMVCLGANNAHIHGFNRALYILRILDLFTEATLNQRRSYLEGVLNTGVMDAVMEAFGLKGMVNPAGQGRCPVISLAVAGDRIQQTIYHGLCRKVYPGFHMIAVCPDKDMPFSVSGLLRILGNADTP</sequence>